<gene>
    <name evidence="2" type="ORF">O3P69_016678</name>
</gene>
<comment type="caution">
    <text evidence="2">The sequence shown here is derived from an EMBL/GenBank/DDBJ whole genome shotgun (WGS) entry which is preliminary data.</text>
</comment>
<reference evidence="2 3" key="1">
    <citation type="submission" date="2023-03" db="EMBL/GenBank/DDBJ databases">
        <title>High-quality genome of Scylla paramamosain provides insights in environmental adaptation.</title>
        <authorList>
            <person name="Zhang L."/>
        </authorList>
    </citation>
    <scope>NUCLEOTIDE SEQUENCE [LARGE SCALE GENOMIC DNA]</scope>
    <source>
        <strain evidence="2">LZ_2023a</strain>
        <tissue evidence="2">Muscle</tissue>
    </source>
</reference>
<feature type="region of interest" description="Disordered" evidence="1">
    <location>
        <begin position="175"/>
        <end position="198"/>
    </location>
</feature>
<protein>
    <submittedName>
        <fullName evidence="2">Uncharacterized protein</fullName>
    </submittedName>
</protein>
<dbReference type="Proteomes" id="UP001487740">
    <property type="component" value="Unassembled WGS sequence"/>
</dbReference>
<feature type="region of interest" description="Disordered" evidence="1">
    <location>
        <begin position="111"/>
        <end position="145"/>
    </location>
</feature>
<dbReference type="EMBL" id="JARAKH010000042">
    <property type="protein sequence ID" value="KAK8380209.1"/>
    <property type="molecule type" value="Genomic_DNA"/>
</dbReference>
<evidence type="ECO:0000256" key="1">
    <source>
        <dbReference type="SAM" id="MobiDB-lite"/>
    </source>
</evidence>
<sequence length="198" mass="20945">MSFERALHRLAQDLKTADAGGRWRAFRWSGAFCSIQHALDPDLSVIHVQFLKVSIGSVECGEAAVPPSPSFTVRCGYRYRRGVGVGECGGKWNSGRGADGIEGRDWSIRRASRTAGTVRQAPVNTRSRPPRRPYSTPAGRGEGQPGEKWCVVVVAARGGGGGGGGECTGCSSTPHTLTHSHAAAGRTPSCDQIEGRGE</sequence>
<evidence type="ECO:0000313" key="3">
    <source>
        <dbReference type="Proteomes" id="UP001487740"/>
    </source>
</evidence>
<name>A0AAW0SXR0_SCYPA</name>
<organism evidence="2 3">
    <name type="scientific">Scylla paramamosain</name>
    <name type="common">Mud crab</name>
    <dbReference type="NCBI Taxonomy" id="85552"/>
    <lineage>
        <taxon>Eukaryota</taxon>
        <taxon>Metazoa</taxon>
        <taxon>Ecdysozoa</taxon>
        <taxon>Arthropoda</taxon>
        <taxon>Crustacea</taxon>
        <taxon>Multicrustacea</taxon>
        <taxon>Malacostraca</taxon>
        <taxon>Eumalacostraca</taxon>
        <taxon>Eucarida</taxon>
        <taxon>Decapoda</taxon>
        <taxon>Pleocyemata</taxon>
        <taxon>Brachyura</taxon>
        <taxon>Eubrachyura</taxon>
        <taxon>Portunoidea</taxon>
        <taxon>Portunidae</taxon>
        <taxon>Portuninae</taxon>
        <taxon>Scylla</taxon>
    </lineage>
</organism>
<keyword evidence="3" id="KW-1185">Reference proteome</keyword>
<evidence type="ECO:0000313" key="2">
    <source>
        <dbReference type="EMBL" id="KAK8380209.1"/>
    </source>
</evidence>
<proteinExistence type="predicted"/>
<accession>A0AAW0SXR0</accession>
<dbReference type="AlphaFoldDB" id="A0AAW0SXR0"/>